<reference evidence="8 9" key="1">
    <citation type="submission" date="2018-01" db="EMBL/GenBank/DDBJ databases">
        <title>Whole genome sequencing of Histamine producing bacteria.</title>
        <authorList>
            <person name="Butler K."/>
        </authorList>
    </citation>
    <scope>NUCLEOTIDE SEQUENCE [LARGE SCALE GENOMIC DNA]</scope>
    <source>
        <strain evidence="8 9">ATCC 25521</strain>
    </source>
</reference>
<evidence type="ECO:0000313" key="8">
    <source>
        <dbReference type="EMBL" id="PSV77673.1"/>
    </source>
</evidence>
<feature type="domain" description="Polysaccharide chain length determinant N-terminal" evidence="7">
    <location>
        <begin position="14"/>
        <end position="129"/>
    </location>
</feature>
<feature type="transmembrane region" description="Helical" evidence="6">
    <location>
        <begin position="30"/>
        <end position="53"/>
    </location>
</feature>
<evidence type="ECO:0000259" key="7">
    <source>
        <dbReference type="Pfam" id="PF02706"/>
    </source>
</evidence>
<name>A0ABX5GAV2_PHOLE</name>
<dbReference type="PANTHER" id="PTHR32309">
    <property type="entry name" value="TYROSINE-PROTEIN KINASE"/>
    <property type="match status" value="1"/>
</dbReference>
<dbReference type="InterPro" id="IPR003856">
    <property type="entry name" value="LPS_length_determ_N"/>
</dbReference>
<evidence type="ECO:0000256" key="1">
    <source>
        <dbReference type="ARBA" id="ARBA00004651"/>
    </source>
</evidence>
<evidence type="ECO:0000256" key="4">
    <source>
        <dbReference type="ARBA" id="ARBA00022989"/>
    </source>
</evidence>
<evidence type="ECO:0000256" key="2">
    <source>
        <dbReference type="ARBA" id="ARBA00022475"/>
    </source>
</evidence>
<keyword evidence="4 6" id="KW-1133">Transmembrane helix</keyword>
<keyword evidence="9" id="KW-1185">Reference proteome</keyword>
<accession>A0ABX5GAV2</accession>
<proteinExistence type="predicted"/>
<evidence type="ECO:0000313" key="9">
    <source>
        <dbReference type="Proteomes" id="UP000241566"/>
    </source>
</evidence>
<feature type="transmembrane region" description="Helical" evidence="6">
    <location>
        <begin position="321"/>
        <end position="341"/>
    </location>
</feature>
<dbReference type="Gene3D" id="1.10.287.210">
    <property type="match status" value="1"/>
</dbReference>
<dbReference type="Pfam" id="PF02706">
    <property type="entry name" value="Wzz"/>
    <property type="match status" value="1"/>
</dbReference>
<gene>
    <name evidence="8" type="ORF">CTM94_19880</name>
</gene>
<protein>
    <recommendedName>
        <fullName evidence="7">Polysaccharide chain length determinant N-terminal domain-containing protein</fullName>
    </recommendedName>
</protein>
<dbReference type="Proteomes" id="UP000241566">
    <property type="component" value="Unassembled WGS sequence"/>
</dbReference>
<keyword evidence="5 6" id="KW-0472">Membrane</keyword>
<dbReference type="SUPFAM" id="SSF160355">
    <property type="entry name" value="Bacterial polysaccharide co-polymerase-like"/>
    <property type="match status" value="1"/>
</dbReference>
<dbReference type="Gene3D" id="3.30.1890.10">
    <property type="entry name" value="FepE-like"/>
    <property type="match status" value="1"/>
</dbReference>
<evidence type="ECO:0000256" key="5">
    <source>
        <dbReference type="ARBA" id="ARBA00023136"/>
    </source>
</evidence>
<evidence type="ECO:0000256" key="3">
    <source>
        <dbReference type="ARBA" id="ARBA00022692"/>
    </source>
</evidence>
<dbReference type="PANTHER" id="PTHR32309:SF13">
    <property type="entry name" value="FERRIC ENTEROBACTIN TRANSPORT PROTEIN FEPE"/>
    <property type="match status" value="1"/>
</dbReference>
<organism evidence="8 9">
    <name type="scientific">Photobacterium leiognathi</name>
    <dbReference type="NCBI Taxonomy" id="553611"/>
    <lineage>
        <taxon>Bacteria</taxon>
        <taxon>Pseudomonadati</taxon>
        <taxon>Pseudomonadota</taxon>
        <taxon>Gammaproteobacteria</taxon>
        <taxon>Vibrionales</taxon>
        <taxon>Vibrionaceae</taxon>
        <taxon>Photobacterium</taxon>
    </lineage>
</organism>
<dbReference type="InterPro" id="IPR050445">
    <property type="entry name" value="Bact_polysacc_biosynth/exp"/>
</dbReference>
<dbReference type="RefSeq" id="WP_045063668.1">
    <property type="nucleotide sequence ID" value="NZ_CP131601.1"/>
</dbReference>
<comment type="subcellular location">
    <subcellularLocation>
        <location evidence="1">Cell membrane</location>
        <topology evidence="1">Multi-pass membrane protein</topology>
    </subcellularLocation>
</comment>
<keyword evidence="2" id="KW-1003">Cell membrane</keyword>
<sequence length="347" mass="39417">MSNIQAANNVSNDGIDFLYITKPLWEKKKWIILSALIFSLLGAAWAFSAQQWWTSTAVIMKGNYDDTVSLRNSLSPIYPSFDGTSQRAVIDNAVDEQELLKNFIIKFNSYNNKISFIKSNAIMSSYAKDANKLQFNSFWSKKISASLNDDKVPGIYNLTFQAKTPEESQKLLSQYINFVNKSVFNDINVTLKGLIDNRKSLLSQKKLLLENQVRKEILNETNKTEYSLKIAKAAEAVKPIPLMGNNGGMFSIELGSKGLAEKERLLKSVKNFNLFDPNIDIIKLRIDLLEHFKISEDVNLKSFHYLMDADYPLSRDKPKRVFVVILFAIIGVIFGSAVVFIHEVFKK</sequence>
<dbReference type="EMBL" id="PYOI01000049">
    <property type="protein sequence ID" value="PSV77673.1"/>
    <property type="molecule type" value="Genomic_DNA"/>
</dbReference>
<keyword evidence="3 6" id="KW-0812">Transmembrane</keyword>
<comment type="caution">
    <text evidence="8">The sequence shown here is derived from an EMBL/GenBank/DDBJ whole genome shotgun (WGS) entry which is preliminary data.</text>
</comment>
<evidence type="ECO:0000256" key="6">
    <source>
        <dbReference type="SAM" id="Phobius"/>
    </source>
</evidence>